<dbReference type="HAMAP" id="MF_00088">
    <property type="entry name" value="KhpA"/>
    <property type="match status" value="1"/>
</dbReference>
<dbReference type="CDD" id="cd22533">
    <property type="entry name" value="KH-II_YlqC-like"/>
    <property type="match status" value="1"/>
</dbReference>
<dbReference type="Pfam" id="PF13083">
    <property type="entry name" value="KH_KhpA-B"/>
    <property type="match status" value="1"/>
</dbReference>
<comment type="caution">
    <text evidence="3">The sequence shown here is derived from an EMBL/GenBank/DDBJ whole genome shotgun (WGS) entry which is preliminary data.</text>
</comment>
<dbReference type="GO" id="GO:0003723">
    <property type="term" value="F:RNA binding"/>
    <property type="evidence" value="ECO:0007669"/>
    <property type="project" value="UniProtKB-KW"/>
</dbReference>
<evidence type="ECO:0000256" key="2">
    <source>
        <dbReference type="ARBA" id="ARBA00022884"/>
    </source>
</evidence>
<proteinExistence type="inferred from homology"/>
<dbReference type="EMBL" id="LAZR01004215">
    <property type="protein sequence ID" value="KKN10710.1"/>
    <property type="molecule type" value="Genomic_DNA"/>
</dbReference>
<dbReference type="NCBIfam" id="NF001748">
    <property type="entry name" value="PRK00468.1"/>
    <property type="match status" value="1"/>
</dbReference>
<evidence type="ECO:0000313" key="3">
    <source>
        <dbReference type="EMBL" id="KKN10710.1"/>
    </source>
</evidence>
<sequence>MLKELLETLAKALVDKPDEVEVSSIESDKSVILQLKVADDDVGKVIGKEGRIAKALRIIVKASSVKEGKKAVVEIID</sequence>
<reference evidence="3" key="1">
    <citation type="journal article" date="2015" name="Nature">
        <title>Complex archaea that bridge the gap between prokaryotes and eukaryotes.</title>
        <authorList>
            <person name="Spang A."/>
            <person name="Saw J.H."/>
            <person name="Jorgensen S.L."/>
            <person name="Zaremba-Niedzwiedzka K."/>
            <person name="Martijn J."/>
            <person name="Lind A.E."/>
            <person name="van Eijk R."/>
            <person name="Schleper C."/>
            <person name="Guy L."/>
            <person name="Ettema T.J."/>
        </authorList>
    </citation>
    <scope>NUCLEOTIDE SEQUENCE</scope>
</reference>
<keyword evidence="1" id="KW-0963">Cytoplasm</keyword>
<dbReference type="SUPFAM" id="SSF54814">
    <property type="entry name" value="Prokaryotic type KH domain (KH-domain type II)"/>
    <property type="match status" value="1"/>
</dbReference>
<dbReference type="PANTHER" id="PTHR34654">
    <property type="entry name" value="UPF0109 PROTEIN SCO5592"/>
    <property type="match status" value="1"/>
</dbReference>
<gene>
    <name evidence="3" type="ORF">LCGC14_1033860</name>
</gene>
<accession>A0A0F9MTT2</accession>
<organism evidence="3">
    <name type="scientific">marine sediment metagenome</name>
    <dbReference type="NCBI Taxonomy" id="412755"/>
    <lineage>
        <taxon>unclassified sequences</taxon>
        <taxon>metagenomes</taxon>
        <taxon>ecological metagenomes</taxon>
    </lineage>
</organism>
<dbReference type="AlphaFoldDB" id="A0A0F9MTT2"/>
<dbReference type="InterPro" id="IPR020627">
    <property type="entry name" value="KhpA"/>
</dbReference>
<dbReference type="PANTHER" id="PTHR34654:SF1">
    <property type="entry name" value="RNA-BINDING PROTEIN KHPA"/>
    <property type="match status" value="1"/>
</dbReference>
<evidence type="ECO:0000256" key="1">
    <source>
        <dbReference type="ARBA" id="ARBA00022490"/>
    </source>
</evidence>
<protein>
    <submittedName>
        <fullName evidence="3">Uncharacterized protein</fullName>
    </submittedName>
</protein>
<dbReference type="Gene3D" id="3.30.300.20">
    <property type="match status" value="1"/>
</dbReference>
<keyword evidence="2" id="KW-0694">RNA-binding</keyword>
<name>A0A0F9MTT2_9ZZZZ</name>
<dbReference type="InterPro" id="IPR009019">
    <property type="entry name" value="KH_sf_prok-type"/>
</dbReference>
<dbReference type="InterPro" id="IPR015946">
    <property type="entry name" value="KH_dom-like_a/b"/>
</dbReference>